<dbReference type="AlphaFoldDB" id="A0A0G4KJ46"/>
<gene>
    <name evidence="1" type="ORF">BN1708_009603</name>
    <name evidence="2" type="ORF">BN1723_016274</name>
</gene>
<reference evidence="3 4" key="1">
    <citation type="submission" date="2015-05" db="EMBL/GenBank/DDBJ databases">
        <authorList>
            <person name="Fogelqvist Johan"/>
        </authorList>
    </citation>
    <scope>NUCLEOTIDE SEQUENCE [LARGE SCALE GENOMIC DNA]</scope>
    <source>
        <strain evidence="1">VL1</strain>
        <strain evidence="2">VL2</strain>
    </source>
</reference>
<dbReference type="EMBL" id="CVQH01001558">
    <property type="protein sequence ID" value="CRK03057.1"/>
    <property type="molecule type" value="Genomic_DNA"/>
</dbReference>
<evidence type="ECO:0000313" key="3">
    <source>
        <dbReference type="Proteomes" id="UP000044602"/>
    </source>
</evidence>
<keyword evidence="3" id="KW-1185">Reference proteome</keyword>
<evidence type="ECO:0000313" key="2">
    <source>
        <dbReference type="EMBL" id="CRK43875.1"/>
    </source>
</evidence>
<sequence length="178" mass="19836">MPALGTLGRLGIHALYRRFRPSNSHQIPVSQSSKWLVVMGEGRRGPRRSLLVSSALLQELRPGTVSTKRQRFAVSVLGACPGSLPCQLAWVVIRPLHRAGRPGGFVQFLCRAGPRFAEIRRRRSERGVLLVRHLASSPPAMHFGEANQAADLMAENLPKSIQAQWEENLRRFMCCHPS</sequence>
<dbReference type="Proteomes" id="UP000045706">
    <property type="component" value="Unassembled WGS sequence"/>
</dbReference>
<dbReference type="EMBL" id="CVQI01033695">
    <property type="protein sequence ID" value="CRK43875.1"/>
    <property type="molecule type" value="Genomic_DNA"/>
</dbReference>
<name>A0A0G4KJ46_VERLO</name>
<dbReference type="Proteomes" id="UP000044602">
    <property type="component" value="Unassembled WGS sequence"/>
</dbReference>
<evidence type="ECO:0000313" key="1">
    <source>
        <dbReference type="EMBL" id="CRK03057.1"/>
    </source>
</evidence>
<accession>A0A0G4KJ46</accession>
<protein>
    <submittedName>
        <fullName evidence="1">Uncharacterized protein</fullName>
    </submittedName>
</protein>
<proteinExistence type="predicted"/>
<organism evidence="1 3">
    <name type="scientific">Verticillium longisporum</name>
    <name type="common">Verticillium dahliae var. longisporum</name>
    <dbReference type="NCBI Taxonomy" id="100787"/>
    <lineage>
        <taxon>Eukaryota</taxon>
        <taxon>Fungi</taxon>
        <taxon>Dikarya</taxon>
        <taxon>Ascomycota</taxon>
        <taxon>Pezizomycotina</taxon>
        <taxon>Sordariomycetes</taxon>
        <taxon>Hypocreomycetidae</taxon>
        <taxon>Glomerellales</taxon>
        <taxon>Plectosphaerellaceae</taxon>
        <taxon>Verticillium</taxon>
    </lineage>
</organism>
<evidence type="ECO:0000313" key="4">
    <source>
        <dbReference type="Proteomes" id="UP000045706"/>
    </source>
</evidence>